<accession>A0AAE0G6G0</accession>
<comment type="caution">
    <text evidence="3">The sequence shown here is derived from an EMBL/GenBank/DDBJ whole genome shotgun (WGS) entry which is preliminary data.</text>
</comment>
<dbReference type="InterPro" id="IPR001298">
    <property type="entry name" value="Filamin/ABP280_rpt"/>
</dbReference>
<feature type="repeat" description="Filamin" evidence="2">
    <location>
        <begin position="806"/>
        <end position="898"/>
    </location>
</feature>
<feature type="repeat" description="Filamin" evidence="2">
    <location>
        <begin position="296"/>
        <end position="402"/>
    </location>
</feature>
<dbReference type="GO" id="GO:0051015">
    <property type="term" value="F:actin filament binding"/>
    <property type="evidence" value="ECO:0007669"/>
    <property type="project" value="InterPro"/>
</dbReference>
<dbReference type="InterPro" id="IPR013783">
    <property type="entry name" value="Ig-like_fold"/>
</dbReference>
<feature type="repeat" description="Filamin" evidence="2">
    <location>
        <begin position="1020"/>
        <end position="1124"/>
    </location>
</feature>
<dbReference type="SMART" id="SM00557">
    <property type="entry name" value="IG_FLMN"/>
    <property type="match status" value="15"/>
</dbReference>
<dbReference type="PANTHER" id="PTHR38537">
    <property type="entry name" value="JITTERBUG, ISOFORM N"/>
    <property type="match status" value="1"/>
</dbReference>
<dbReference type="GO" id="GO:0030036">
    <property type="term" value="P:actin cytoskeleton organization"/>
    <property type="evidence" value="ECO:0007669"/>
    <property type="project" value="InterPro"/>
</dbReference>
<dbReference type="Pfam" id="PF00630">
    <property type="entry name" value="Filamin"/>
    <property type="match status" value="11"/>
</dbReference>
<evidence type="ECO:0000256" key="1">
    <source>
        <dbReference type="ARBA" id="ARBA00022737"/>
    </source>
</evidence>
<dbReference type="InterPro" id="IPR014756">
    <property type="entry name" value="Ig_E-set"/>
</dbReference>
<feature type="repeat" description="Filamin" evidence="2">
    <location>
        <begin position="1434"/>
        <end position="1535"/>
    </location>
</feature>
<proteinExistence type="predicted"/>
<dbReference type="Proteomes" id="UP001190700">
    <property type="component" value="Unassembled WGS sequence"/>
</dbReference>
<dbReference type="PROSITE" id="PS50194">
    <property type="entry name" value="FILAMIN_REPEAT"/>
    <property type="match status" value="20"/>
</dbReference>
<gene>
    <name evidence="3" type="ORF">CYMTET_19249</name>
</gene>
<feature type="repeat" description="Filamin" evidence="2">
    <location>
        <begin position="1759"/>
        <end position="1848"/>
    </location>
</feature>
<dbReference type="SUPFAM" id="SSF81296">
    <property type="entry name" value="E set domains"/>
    <property type="match status" value="20"/>
</dbReference>
<feature type="repeat" description="Filamin" evidence="2">
    <location>
        <begin position="1643"/>
        <end position="1745"/>
    </location>
</feature>
<evidence type="ECO:0000256" key="2">
    <source>
        <dbReference type="PROSITE-ProRule" id="PRU00087"/>
    </source>
</evidence>
<feature type="repeat" description="Filamin" evidence="2">
    <location>
        <begin position="2277"/>
        <end position="2366"/>
    </location>
</feature>
<dbReference type="InterPro" id="IPR044801">
    <property type="entry name" value="Filamin"/>
</dbReference>
<evidence type="ECO:0000313" key="4">
    <source>
        <dbReference type="Proteomes" id="UP001190700"/>
    </source>
</evidence>
<sequence length="3123" mass="324813">MAAPSVVSTFELLTTGFKKKVVVADVRINIVGNCKPAKLEITQQKDGGFLVTYILAMSGKYRIDISVQGVTAEEDYRISCLPPRVDVTNTTLSDNGKGSRNGFLGELCSFQITALDQFGLQMKSGGDTFAADVMDGDSDEVLFPADIADLGDGTYDLSFYPEVAGLYRLAITCRGEPLQGSPYEVIVRKDETVAARCKAVGIGLALGTVGEPNTFTLQAIDGKGSTRTTGGDYFKVEARSLWATEEAPLTIGHVTDHFNGTYTVSWETEISGQHSIEITLYGEHVDESPYTCTISAGAIDGSKSECYGEGLRRAAAGTSSNFTIVARDKFGNQREAAGDANNIKVFLLDPGRPNWTGLAGRVDITSDGECLGSYIPTHAGSYEVGVFVHGTHVKGSPFPCKVAPGGMDVVASKLYGPGLDHVELGRPSKIFIEPCDSYGNAVSSRLGEGLVIAVQGPQGPVEVVPLPEEPEVFGVAYVATAPGAYTVSACFNGVHIKRSPCVVMASTAAAVAELCEVDTGFAERTSTVVAGQKAEFAIHAKDAKGVMKSIGGDIFSVAIQAPDGQQLTGKVLDHGNGSYMASFSGSTAGLHQVSVYLKDSAVAGSPFSMSVAPGPVDAARSMLHADSVAVKAGNSAALHIQLHDGHGNNVPCTDWSKFKVESSGPGAASVTVKPTGEVLMHTTCAGVYSVGCVYQDQHLSGSPAKVEVAAGTACAANASLISVPPAAIPAGSELLLEVAAQDVFGNTCSAAKVEVMLETGRGSSALVPAAYVDGRFVARSNVPGSTGLLTYTVLVNGAVLESTPTTVQVAAGAAASWTPGWRDTLQSVAGERVAARVYMQDAHGNRLSRGGHRLSAAVSANSESTPESAVVEDRGDGSYLISFTRKTTGEYSLYVVLSEGAEDRTVVYSGRCAPGKLAPGKCRVDGPVTPATAGKPHVLLLHMHDTQGNRIQLAEEGAHPWHVHVAGSGPGPLETQVVPREPGCEVHSTAYVSGEYSVSLTCKATGAVVGEGPVKLVVVPAAADPGSCHARLGSEDGVVCAGEALSVVVEAHDRYGNAVAKFDGSQVSAVARGPSEVKLQQAATREPGGGAVELQGNLKVAGSYVVHVLVSGQPVGGWPRLMRVAPGAAAAKHCEVKSTVLEEGAECGKAFEVLVQARDKCNNTCTAGQSEVEMVMIGPDGRRVRGAVHDHEDGSYMAQLMVEHAGAWVLQVTVGGEAVREGGYPVDVQYGQLLAGDCVVSGLTGTVACGDSTAVRVHAGELAEGRKLTGHEALSMVVMMPSGWSQRVEMKLVEAGTYMKGSFECAEAGVYEVAITAAGKAVPGSPFSVRASAQKVCLSHSQVRDPGFREAVAGERAEVVFEAWDADGNVMCSGGASFKLEVVSHGAKHLGEVQDIGGGTYRAIYVVETAGEYEVWLELEGTEERCMYRGRCLPGKTEAGRCTVKGASTKVKEAGQVCELWVLRRDAYGNEVLAADGWSVLASASGPGPMQTQVVDYEETHAIRCTPSTAGEYSVALTCKATGAVVGEGPVKLVVVPAAAEPGSCHARLGSEDGVVCAGEALSVVVEAHDRYGNAVAEFDGSQVSAVARGPSEVKLQQAATREPGGGAVELQGNLKVAGSYVVHVLVSGQPVGGWPRLMRVAPGAAAAKHCEVKSTVLEEGAECGKAFEVLVQARDKCNNTCTAGQSEVEMVMIGPDGRRVRGAVHDHEDGSYMAQLMVEHAGAWVLQVTVGGEAVREGGYPVDVQYGQLLAGDCVVSGLTGTVACGDSTAVRVHAGELAEGRKLTGHEALSMVVMMPSGWSQRVEMKLVEAGTSMEGTVQWVEAGVYEVAITAAGKAVPGSPFSVRASAQKVCLSHSQVRDPGFREAVAGERAEVVFEAWDADGNVMCSGGASFKLEVVSHGAKHLGEVQDIGGGTYRAIYVVETAGEYEVWLELEGTEERCMYRGRCLPGKTEAGRCTVKGASTKVKEAGQVCELWVLRRDAYGNEVLAADGWSVLASASGPGPMQTHVFERDDGCLEVQCKASISGEYSVALTCKATGAVVGEGPVKLVVVPAAADPGSFRARLGSEDGVVWAGEALSVVVEAHDRYGNAVAEFDGSQVSAVARGPSEVKLQQAATREPGGGAVELQGNLKVAGSYVVHVLVSGQPVGGWPRLMRVAPGAAAAKHCEVKSTVLEEGAECGKAFEVLVQARDKCNNMCMLGQSEVEMVMIGPDGRRVRGAVHDHEDGSYMAQLMVEHAGAWVLQVTVGGEAVREGGYPVDVQYGQLLAGDCVVSGLTGTVACGDSTAVRVHAGELAEGRKLTGHEALSMVVMMPSGWSQRVEMKLVEAGTSMEGTVQWVEAGQHTVAITLGGSPLLDAPLSVLVDPGAADALHSELSCLEQEPLCGTPVHLEVTFRDCFGNVAVASQEDVSLLCTPSNAAEVTEAPRKPGVPVRRMQFSVTGSMACSVMVEARIRGVRMMGSPLTLLFSAGELNVSMTRPLSQATLSCTAGEPASWLLQACDADGNALSRGGASLEATVEQEKGCISAAVRDHGDGTYEVQYLCECAGPYALRLRQKTTSASPEEPASCAFAGRCAPGPLCAARCHVEHAGAGASTVAGAVGRLTVALQDRLGNTVAAQDADVQGARAVLRLTASGPGVMEAQAVGIQAGEGAHMEVRYEARVCGEYLLSLRDAASGEELPESPVRVVIAPAAAALNRCRMHLVGGTTVLAGEEVTLAVDVRDSYGNKAPTVAVLASLHGPGGKVLLTPCSDNPALLRAPLTLAGDYNVRAVLKESPLETVSSGTGALRVHVAAGPAWPGGTLIHGVPEELRAGTAHELRITPCDRQGNPGASQAMVSVQMQKVGGREEEVQHCQLVRDDATGVYTATVAALVAGDACLTVSVRREGAEAGAGEHVVETRLRIVESETCVAECTTSGLWPAVGAIVRQPAGLVITARDECGNQRPCGGDKFVVQLQGSTSGGMPADIRVEDRGDGTYGVEMLVAEPGRYSVNITSCGRHIRGSPLSMVVYQDIVALAEQEMDRRLNSCMSNLRQGIAETRQLHGSLMAESQALKNFIPVLLQSAQRGISDVRPDPPSRSPTLRQLLAAAGLGAACSACFPGYPGLGSSGGLGGMKRLSSKS</sequence>
<feature type="repeat" description="Filamin" evidence="2">
    <location>
        <begin position="2919"/>
        <end position="3011"/>
    </location>
</feature>
<protein>
    <submittedName>
        <fullName evidence="3">Uncharacterized protein</fullName>
    </submittedName>
</protein>
<feature type="repeat" description="Filamin" evidence="2">
    <location>
        <begin position="519"/>
        <end position="611"/>
    </location>
</feature>
<feature type="repeat" description="Filamin" evidence="2">
    <location>
        <begin position="404"/>
        <end position="505"/>
    </location>
</feature>
<name>A0AAE0G6G0_9CHLO</name>
<feature type="repeat" description="Filamin" evidence="2">
    <location>
        <begin position="1550"/>
        <end position="1641"/>
    </location>
</feature>
<dbReference type="Gene3D" id="2.60.40.10">
    <property type="entry name" value="Immunoglobulins"/>
    <property type="match status" value="23"/>
</dbReference>
<feature type="repeat" description="Filamin" evidence="2">
    <location>
        <begin position="189"/>
        <end position="294"/>
    </location>
</feature>
<dbReference type="EMBL" id="LGRX02008959">
    <property type="protein sequence ID" value="KAK3272459.1"/>
    <property type="molecule type" value="Genomic_DNA"/>
</dbReference>
<evidence type="ECO:0000313" key="3">
    <source>
        <dbReference type="EMBL" id="KAK3272459.1"/>
    </source>
</evidence>
<keyword evidence="1" id="KW-0677">Repeat</keyword>
<keyword evidence="4" id="KW-1185">Reference proteome</keyword>
<feature type="repeat" description="Filamin" evidence="2">
    <location>
        <begin position="1242"/>
        <end position="1331"/>
    </location>
</feature>
<reference evidence="3 4" key="1">
    <citation type="journal article" date="2015" name="Genome Biol. Evol.">
        <title>Comparative Genomics of a Bacterivorous Green Alga Reveals Evolutionary Causalities and Consequences of Phago-Mixotrophic Mode of Nutrition.</title>
        <authorList>
            <person name="Burns J.A."/>
            <person name="Paasch A."/>
            <person name="Narechania A."/>
            <person name="Kim E."/>
        </authorList>
    </citation>
    <scope>NUCLEOTIDE SEQUENCE [LARGE SCALE GENOMIC DNA]</scope>
    <source>
        <strain evidence="3 4">PLY_AMNH</strain>
    </source>
</reference>
<feature type="repeat" description="Filamin" evidence="2">
    <location>
        <begin position="1333"/>
        <end position="1423"/>
    </location>
</feature>
<feature type="repeat" description="Filamin" evidence="2">
    <location>
        <begin position="2161"/>
        <end position="2263"/>
    </location>
</feature>
<feature type="repeat" description="Filamin" evidence="2">
    <location>
        <begin position="1126"/>
        <end position="1228"/>
    </location>
</feature>
<feature type="repeat" description="Filamin" evidence="2">
    <location>
        <begin position="2483"/>
        <end position="2573"/>
    </location>
</feature>
<feature type="repeat" description="Filamin" evidence="2">
    <location>
        <begin position="2055"/>
        <end position="2159"/>
    </location>
</feature>
<organism evidence="3 4">
    <name type="scientific">Cymbomonas tetramitiformis</name>
    <dbReference type="NCBI Taxonomy" id="36881"/>
    <lineage>
        <taxon>Eukaryota</taxon>
        <taxon>Viridiplantae</taxon>
        <taxon>Chlorophyta</taxon>
        <taxon>Pyramimonadophyceae</taxon>
        <taxon>Pyramimonadales</taxon>
        <taxon>Pyramimonadaceae</taxon>
        <taxon>Cymbomonas</taxon>
    </lineage>
</organism>
<dbReference type="InterPro" id="IPR017868">
    <property type="entry name" value="Filamin/ABP280_repeat-like"/>
</dbReference>
<feature type="repeat" description="Filamin" evidence="2">
    <location>
        <begin position="1850"/>
        <end position="1940"/>
    </location>
</feature>
<dbReference type="PANTHER" id="PTHR38537:SF8">
    <property type="entry name" value="FILAMIN-A"/>
    <property type="match status" value="1"/>
</dbReference>
<feature type="repeat" description="Filamin" evidence="2">
    <location>
        <begin position="96"/>
        <end position="187"/>
    </location>
</feature>